<protein>
    <recommendedName>
        <fullName evidence="1">Glycosyl transferase family 1 domain-containing protein</fullName>
    </recommendedName>
</protein>
<dbReference type="CDD" id="cd03801">
    <property type="entry name" value="GT4_PimA-like"/>
    <property type="match status" value="1"/>
</dbReference>
<keyword evidence="3" id="KW-1185">Reference proteome</keyword>
<dbReference type="AlphaFoldDB" id="A0A512B759"/>
<dbReference type="InterPro" id="IPR050194">
    <property type="entry name" value="Glycosyltransferase_grp1"/>
</dbReference>
<dbReference type="InterPro" id="IPR001296">
    <property type="entry name" value="Glyco_trans_1"/>
</dbReference>
<dbReference type="Gene3D" id="3.40.50.2000">
    <property type="entry name" value="Glycogen Phosphorylase B"/>
    <property type="match status" value="2"/>
</dbReference>
<dbReference type="PANTHER" id="PTHR45947">
    <property type="entry name" value="SULFOQUINOVOSYL TRANSFERASE SQD2"/>
    <property type="match status" value="1"/>
</dbReference>
<reference evidence="2 3" key="1">
    <citation type="submission" date="2019-07" db="EMBL/GenBank/DDBJ databases">
        <title>Whole genome shotgun sequence of Segetibacter aerophilus NBRC 106135.</title>
        <authorList>
            <person name="Hosoyama A."/>
            <person name="Uohara A."/>
            <person name="Ohji S."/>
            <person name="Ichikawa N."/>
        </authorList>
    </citation>
    <scope>NUCLEOTIDE SEQUENCE [LARGE SCALE GENOMIC DNA]</scope>
    <source>
        <strain evidence="2 3">NBRC 106135</strain>
    </source>
</reference>
<feature type="domain" description="Glycosyl transferase family 1" evidence="1">
    <location>
        <begin position="224"/>
        <end position="372"/>
    </location>
</feature>
<dbReference type="RefSeq" id="WP_246113127.1">
    <property type="nucleotide sequence ID" value="NZ_BJYT01000001.1"/>
</dbReference>
<dbReference type="SUPFAM" id="SSF53756">
    <property type="entry name" value="UDP-Glycosyltransferase/glycogen phosphorylase"/>
    <property type="match status" value="1"/>
</dbReference>
<dbReference type="PANTHER" id="PTHR45947:SF3">
    <property type="entry name" value="SULFOQUINOVOSYL TRANSFERASE SQD2"/>
    <property type="match status" value="1"/>
</dbReference>
<sequence length="406" mass="46863">MLVTKKRNWLDTGQQMNLKKKRLAIITSHAIQYNAPLFKAMNEDNNCFTIKVFYTWSQSNEKVFDKEFGFAFDWDIPLFEGYDYTFVENSSLDPGTHHFRGIINPTLNDEIEDWKADAMLVFRWSFVSHLKAMRHFYNKVPVLFRGDSTLIDEPSGYSLKKIVRRLFLNWVYSYVDRALYVGNASKKYFLAHGVKMTQLIFSPHAIDNDRFSSEELNYSEKAQSWRMRLGIRKSDVVFLFAAKLTAKKDPELLIKAFLALSMANTWLVMVGNGELEKQLKDKYYSYPNIIFIDFQNQSVMPVVYRLGDVFILPSKGPGETWGLAINEAMACKRAVIASDKCGCSEDLIINGKNGYIFQSGNEESLKRSMELAGKNFKDLGNNSGKMINDWSYSKTVEHLNTFFENK</sequence>
<organism evidence="2 3">
    <name type="scientific">Segetibacter aerophilus</name>
    <dbReference type="NCBI Taxonomy" id="670293"/>
    <lineage>
        <taxon>Bacteria</taxon>
        <taxon>Pseudomonadati</taxon>
        <taxon>Bacteroidota</taxon>
        <taxon>Chitinophagia</taxon>
        <taxon>Chitinophagales</taxon>
        <taxon>Chitinophagaceae</taxon>
        <taxon>Segetibacter</taxon>
    </lineage>
</organism>
<dbReference type="EMBL" id="BJYT01000001">
    <property type="protein sequence ID" value="GEO07627.1"/>
    <property type="molecule type" value="Genomic_DNA"/>
</dbReference>
<evidence type="ECO:0000313" key="3">
    <source>
        <dbReference type="Proteomes" id="UP000321513"/>
    </source>
</evidence>
<name>A0A512B759_9BACT</name>
<dbReference type="Pfam" id="PF00534">
    <property type="entry name" value="Glycos_transf_1"/>
    <property type="match status" value="1"/>
</dbReference>
<evidence type="ECO:0000259" key="1">
    <source>
        <dbReference type="Pfam" id="PF00534"/>
    </source>
</evidence>
<gene>
    <name evidence="2" type="ORF">SAE01_01230</name>
</gene>
<comment type="caution">
    <text evidence="2">The sequence shown here is derived from an EMBL/GenBank/DDBJ whole genome shotgun (WGS) entry which is preliminary data.</text>
</comment>
<dbReference type="GO" id="GO:0016757">
    <property type="term" value="F:glycosyltransferase activity"/>
    <property type="evidence" value="ECO:0007669"/>
    <property type="project" value="InterPro"/>
</dbReference>
<evidence type="ECO:0000313" key="2">
    <source>
        <dbReference type="EMBL" id="GEO07627.1"/>
    </source>
</evidence>
<dbReference type="Proteomes" id="UP000321513">
    <property type="component" value="Unassembled WGS sequence"/>
</dbReference>
<proteinExistence type="predicted"/>
<accession>A0A512B759</accession>